<dbReference type="EMBL" id="MVIM01000001">
    <property type="protein sequence ID" value="ORB68384.1"/>
    <property type="molecule type" value="Genomic_DNA"/>
</dbReference>
<dbReference type="InterPro" id="IPR005302">
    <property type="entry name" value="MoCF_Sase_C"/>
</dbReference>
<dbReference type="GO" id="GO:0003824">
    <property type="term" value="F:catalytic activity"/>
    <property type="evidence" value="ECO:0007669"/>
    <property type="project" value="InterPro"/>
</dbReference>
<dbReference type="GO" id="GO:0030170">
    <property type="term" value="F:pyridoxal phosphate binding"/>
    <property type="evidence" value="ECO:0007669"/>
    <property type="project" value="InterPro"/>
</dbReference>
<dbReference type="PANTHER" id="PTHR30212:SF2">
    <property type="entry name" value="PROTEIN YIIM"/>
    <property type="match status" value="1"/>
</dbReference>
<dbReference type="SUPFAM" id="SSF50800">
    <property type="entry name" value="PK beta-barrel domain-like"/>
    <property type="match status" value="1"/>
</dbReference>
<dbReference type="PROSITE" id="PS51340">
    <property type="entry name" value="MOSC"/>
    <property type="match status" value="1"/>
</dbReference>
<evidence type="ECO:0000313" key="3">
    <source>
        <dbReference type="Proteomes" id="UP000192411"/>
    </source>
</evidence>
<dbReference type="InterPro" id="IPR052353">
    <property type="entry name" value="Benzoxazolinone_Detox_Enz"/>
</dbReference>
<evidence type="ECO:0000313" key="2">
    <source>
        <dbReference type="EMBL" id="ORB68384.1"/>
    </source>
</evidence>
<evidence type="ECO:0000259" key="1">
    <source>
        <dbReference type="PROSITE" id="PS51340"/>
    </source>
</evidence>
<dbReference type="AlphaFoldDB" id="A0A1X0JZP6"/>
<gene>
    <name evidence="2" type="ORF">BST47_00145</name>
</gene>
<dbReference type="GO" id="GO:0030151">
    <property type="term" value="F:molybdenum ion binding"/>
    <property type="evidence" value="ECO:0007669"/>
    <property type="project" value="InterPro"/>
</dbReference>
<sequence length="230" mass="24936">MAKVVSVNLARVRANPDAPSRRTGIDKRATDEAVMVRAPGPMRGGLGSGLLGDTIGNQKLHGGDDQAVYAYAREDLDEWQTRLDRPITDGMFGENLTTLDVEVTQARIGERWRIGTGGLLLEVSAPRTPCRTFSAFLDIDGWMKTFTATAKPGAYLRVISPGAVQAGDTIVVEDRPDHDVTIELVFRAKMSEPGLLPQLLAADALSAELKNYVRRRLTPARPKRNAGADG</sequence>
<comment type="caution">
    <text evidence="2">The sequence shown here is derived from an EMBL/GenBank/DDBJ whole genome shotgun (WGS) entry which is preliminary data.</text>
</comment>
<feature type="domain" description="MOSC" evidence="1">
    <location>
        <begin position="36"/>
        <end position="173"/>
    </location>
</feature>
<dbReference type="Gene3D" id="2.40.33.20">
    <property type="entry name" value="PK beta-barrel domain-like"/>
    <property type="match status" value="1"/>
</dbReference>
<protein>
    <submittedName>
        <fullName evidence="2">MOSC domain-containing protein</fullName>
    </submittedName>
</protein>
<dbReference type="STRING" id="75922.BST47_00145"/>
<accession>A0A1X0JZP6</accession>
<reference evidence="2 3" key="1">
    <citation type="submission" date="2017-02" db="EMBL/GenBank/DDBJ databases">
        <title>The new phylogeny of genus Mycobacterium.</title>
        <authorList>
            <person name="Tortoli E."/>
            <person name="Trovato A."/>
            <person name="Cirillo D.M."/>
        </authorList>
    </citation>
    <scope>NUCLEOTIDE SEQUENCE [LARGE SCALE GENOMIC DNA]</scope>
    <source>
        <strain evidence="2 3">DSM 44338</strain>
    </source>
</reference>
<organism evidence="2 3">
    <name type="scientific">Mycolicibacterium tusciae</name>
    <dbReference type="NCBI Taxonomy" id="75922"/>
    <lineage>
        <taxon>Bacteria</taxon>
        <taxon>Bacillati</taxon>
        <taxon>Actinomycetota</taxon>
        <taxon>Actinomycetes</taxon>
        <taxon>Mycobacteriales</taxon>
        <taxon>Mycobacteriaceae</taxon>
        <taxon>Mycolicibacterium</taxon>
    </lineage>
</organism>
<dbReference type="PANTHER" id="PTHR30212">
    <property type="entry name" value="PROTEIN YIIM"/>
    <property type="match status" value="1"/>
</dbReference>
<dbReference type="Pfam" id="PF03473">
    <property type="entry name" value="MOSC"/>
    <property type="match status" value="1"/>
</dbReference>
<dbReference type="OrthoDB" id="9786134at2"/>
<proteinExistence type="predicted"/>
<dbReference type="InterPro" id="IPR011037">
    <property type="entry name" value="Pyrv_Knase-like_insert_dom_sf"/>
</dbReference>
<dbReference type="RefSeq" id="WP_083123189.1">
    <property type="nucleotide sequence ID" value="NZ_MVIM01000001.1"/>
</dbReference>
<keyword evidence="3" id="KW-1185">Reference proteome</keyword>
<name>A0A1X0JZP6_9MYCO</name>
<dbReference type="Proteomes" id="UP000192411">
    <property type="component" value="Unassembled WGS sequence"/>
</dbReference>